<evidence type="ECO:0000313" key="1">
    <source>
        <dbReference type="EMBL" id="MCZ3366621.1"/>
    </source>
</evidence>
<sequence length="332" mass="39299">MIESVKDRDIKTQLVFCQKRSISGKTRKTKYNFYGTNLDPNLEKDVGEFLKKNVEDLDEYDIIDQADDNLDKSLVKVDNLDDIINWKEFSEEAFTESREVTSLKDIKKDLNCFVIYYKDENKVIGQIRRVWPRNVLLEEENDRDNNKKISKKRIFISDEIFKKMEIKEDLTIDNYFDFMFLFEYESEESEDEEEKLKIGLINNCENYYSIFDLDIQFANEAKEIISSCSIFNNFEEPTKVKELIEGDRVLQRTLRNQICREAFESIKEENLIEIKSALNDNVNFDIDGTRIILPEEESKKALKEFVRAVGRYYNKSIYGDSRIIEGKPVRII</sequence>
<organism evidence="1 3">
    <name type="scientific">Methanobacterium veterum</name>
    <dbReference type="NCBI Taxonomy" id="408577"/>
    <lineage>
        <taxon>Archaea</taxon>
        <taxon>Methanobacteriati</taxon>
        <taxon>Methanobacteriota</taxon>
        <taxon>Methanomada group</taxon>
        <taxon>Methanobacteria</taxon>
        <taxon>Methanobacteriales</taxon>
        <taxon>Methanobacteriaceae</taxon>
        <taxon>Methanobacterium</taxon>
    </lineage>
</organism>
<dbReference type="Proteomes" id="UP001074446">
    <property type="component" value="Unassembled WGS sequence"/>
</dbReference>
<evidence type="ECO:0008006" key="4">
    <source>
        <dbReference type="Google" id="ProtNLM"/>
    </source>
</evidence>
<keyword evidence="3" id="KW-1185">Reference proteome</keyword>
<gene>
    <name evidence="2" type="ORF">O3H35_16420</name>
    <name evidence="1" type="ORF">O3H54_12090</name>
</gene>
<comment type="caution">
    <text evidence="1">The sequence shown here is derived from an EMBL/GenBank/DDBJ whole genome shotgun (WGS) entry which is preliminary data.</text>
</comment>
<dbReference type="AlphaFoldDB" id="A0A9E4ZYU9"/>
<accession>A0A9E4ZYU9</accession>
<dbReference type="RefSeq" id="WP_048080959.1">
    <property type="nucleotide sequence ID" value="NZ_JAPVER010000020.1"/>
</dbReference>
<dbReference type="Proteomes" id="UP001068021">
    <property type="component" value="Unassembled WGS sequence"/>
</dbReference>
<name>A0A9E4ZYU9_9EURY</name>
<protein>
    <recommendedName>
        <fullName evidence="4">DUF4868 domain-containing protein</fullName>
    </recommendedName>
</protein>
<dbReference type="EMBL" id="JAPVES010000030">
    <property type="protein sequence ID" value="MCZ3374235.1"/>
    <property type="molecule type" value="Genomic_DNA"/>
</dbReference>
<proteinExistence type="predicted"/>
<reference evidence="1" key="1">
    <citation type="submission" date="2022-12" db="EMBL/GenBank/DDBJ databases">
        <title>Reclassification of two methanogenic archaea species isolated from the Kolyma lowland permafrost.</title>
        <authorList>
            <person name="Trubitsyn V.E."/>
            <person name="Rivkina E.M."/>
            <person name="Shcherbakova V.A."/>
        </authorList>
    </citation>
    <scope>NUCLEOTIDE SEQUENCE</scope>
    <source>
        <strain evidence="1">M2</strain>
        <strain evidence="2">MK4</strain>
    </source>
</reference>
<evidence type="ECO:0000313" key="3">
    <source>
        <dbReference type="Proteomes" id="UP001068021"/>
    </source>
</evidence>
<dbReference type="EMBL" id="JAPVER010000020">
    <property type="protein sequence ID" value="MCZ3366621.1"/>
    <property type="molecule type" value="Genomic_DNA"/>
</dbReference>
<evidence type="ECO:0000313" key="2">
    <source>
        <dbReference type="EMBL" id="MCZ3374235.1"/>
    </source>
</evidence>